<dbReference type="Proteomes" id="UP000785679">
    <property type="component" value="Unassembled WGS sequence"/>
</dbReference>
<protein>
    <submittedName>
        <fullName evidence="1">Uncharacterized protein</fullName>
    </submittedName>
</protein>
<dbReference type="EMBL" id="RRYP01015770">
    <property type="protein sequence ID" value="TNV75355.1"/>
    <property type="molecule type" value="Genomic_DNA"/>
</dbReference>
<gene>
    <name evidence="1" type="ORF">FGO68_gene13788</name>
</gene>
<keyword evidence="2" id="KW-1185">Reference proteome</keyword>
<name>A0A8J8NJD7_HALGN</name>
<sequence length="67" mass="7268">MTFFNSQGLQQMSSRVSSFTSDERIFFQDFFVGLKTISLVPVEPNGGASQSAGTVATFCCWLTTSSS</sequence>
<dbReference type="AlphaFoldDB" id="A0A8J8NJD7"/>
<reference evidence="1" key="1">
    <citation type="submission" date="2019-06" db="EMBL/GenBank/DDBJ databases">
        <authorList>
            <person name="Zheng W."/>
        </authorList>
    </citation>
    <scope>NUCLEOTIDE SEQUENCE</scope>
    <source>
        <strain evidence="1">QDHG01</strain>
    </source>
</reference>
<organism evidence="1 2">
    <name type="scientific">Halteria grandinella</name>
    <dbReference type="NCBI Taxonomy" id="5974"/>
    <lineage>
        <taxon>Eukaryota</taxon>
        <taxon>Sar</taxon>
        <taxon>Alveolata</taxon>
        <taxon>Ciliophora</taxon>
        <taxon>Intramacronucleata</taxon>
        <taxon>Spirotrichea</taxon>
        <taxon>Stichotrichia</taxon>
        <taxon>Sporadotrichida</taxon>
        <taxon>Halteriidae</taxon>
        <taxon>Halteria</taxon>
    </lineage>
</organism>
<evidence type="ECO:0000313" key="2">
    <source>
        <dbReference type="Proteomes" id="UP000785679"/>
    </source>
</evidence>
<proteinExistence type="predicted"/>
<comment type="caution">
    <text evidence="1">The sequence shown here is derived from an EMBL/GenBank/DDBJ whole genome shotgun (WGS) entry which is preliminary data.</text>
</comment>
<accession>A0A8J8NJD7</accession>
<evidence type="ECO:0000313" key="1">
    <source>
        <dbReference type="EMBL" id="TNV75355.1"/>
    </source>
</evidence>